<evidence type="ECO:0000313" key="8">
    <source>
        <dbReference type="Proteomes" id="UP000708208"/>
    </source>
</evidence>
<dbReference type="InterPro" id="IPR017907">
    <property type="entry name" value="Znf_RING_CS"/>
</dbReference>
<dbReference type="PROSITE" id="PS50089">
    <property type="entry name" value="ZF_RING_2"/>
    <property type="match status" value="1"/>
</dbReference>
<feature type="compositionally biased region" description="Polar residues" evidence="5">
    <location>
        <begin position="416"/>
        <end position="427"/>
    </location>
</feature>
<protein>
    <recommendedName>
        <fullName evidence="6">RING-type domain-containing protein</fullName>
    </recommendedName>
</protein>
<keyword evidence="3" id="KW-0862">Zinc</keyword>
<dbReference type="SMART" id="SM00184">
    <property type="entry name" value="RING"/>
    <property type="match status" value="1"/>
</dbReference>
<feature type="region of interest" description="Disordered" evidence="5">
    <location>
        <begin position="537"/>
        <end position="568"/>
    </location>
</feature>
<dbReference type="Proteomes" id="UP000708208">
    <property type="component" value="Unassembled WGS sequence"/>
</dbReference>
<keyword evidence="2 4" id="KW-0863">Zinc-finger</keyword>
<evidence type="ECO:0000256" key="1">
    <source>
        <dbReference type="ARBA" id="ARBA00022723"/>
    </source>
</evidence>
<evidence type="ECO:0000259" key="6">
    <source>
        <dbReference type="PROSITE" id="PS50089"/>
    </source>
</evidence>
<dbReference type="GO" id="GO:0008270">
    <property type="term" value="F:zinc ion binding"/>
    <property type="evidence" value="ECO:0007669"/>
    <property type="project" value="UniProtKB-KW"/>
</dbReference>
<name>A0A8J2JVI0_9HEXA</name>
<evidence type="ECO:0000313" key="7">
    <source>
        <dbReference type="EMBL" id="CAG7724962.1"/>
    </source>
</evidence>
<evidence type="ECO:0000256" key="2">
    <source>
        <dbReference type="ARBA" id="ARBA00022771"/>
    </source>
</evidence>
<evidence type="ECO:0000256" key="4">
    <source>
        <dbReference type="PROSITE-ProRule" id="PRU00175"/>
    </source>
</evidence>
<dbReference type="GO" id="GO:0061630">
    <property type="term" value="F:ubiquitin protein ligase activity"/>
    <property type="evidence" value="ECO:0007669"/>
    <property type="project" value="InterPro"/>
</dbReference>
<keyword evidence="1" id="KW-0479">Metal-binding</keyword>
<sequence length="568" mass="64528">MSTDSFLKNRKARREGEGSKESSEAVPIPTCSADVAFSHTESGDSVSRTVLNDVRKQDSETDHSKKSESEANLSEDLRCSICMDFFIEPTLTDCAHVFCNFCIHCWFENRGSSICPQCRNIVQQVFPSPDLNEKVEKYVMTNLSRELLDERERTKRTRRQDMNFIAHDFPTSSNPDPASVFSNSTADIDELFWTVSMQQQEFPDLSSFWPTIPGYTSFSNSLASPPTRSQTQDETSADEVDETLQQFEYRLDRAQRAYGVLVSAQREMNHQLEHLHSISHRLERYDRLGNSSVTNTGSTPGANDASLMGNVDLRSTNDEFRLGQVHESPQDVSGVDHSYSNNLESSDMWQWLPCTSMSPCSHCYLSRNACYHSPYCSENIRYPNVGSMNEQNRSCGVGRYPTQVIPNYSLGYHDQYPSSSSHAYQQNTPTASTPDRPRPARRRRHSEMYPQNHSGLSIPSPTTPTLEDEYLEELRNQIAENDFAEAIERSLVMDMFEPHYDGHQQISVRSSRVLGPSSQNITSISIETDFLSDLNAQSNCQRCPPRESPASRRHRHSNNGSRQRQNHC</sequence>
<proteinExistence type="predicted"/>
<dbReference type="AlphaFoldDB" id="A0A8J2JVI0"/>
<feature type="compositionally biased region" description="Polar residues" evidence="5">
    <location>
        <begin position="219"/>
        <end position="234"/>
    </location>
</feature>
<feature type="region of interest" description="Disordered" evidence="5">
    <location>
        <begin position="1"/>
        <end position="27"/>
    </location>
</feature>
<comment type="caution">
    <text evidence="7">The sequence shown here is derived from an EMBL/GenBank/DDBJ whole genome shotgun (WGS) entry which is preliminary data.</text>
</comment>
<accession>A0A8J2JVI0</accession>
<feature type="region of interest" description="Disordered" evidence="5">
    <location>
        <begin position="411"/>
        <end position="464"/>
    </location>
</feature>
<organism evidence="7 8">
    <name type="scientific">Allacma fusca</name>
    <dbReference type="NCBI Taxonomy" id="39272"/>
    <lineage>
        <taxon>Eukaryota</taxon>
        <taxon>Metazoa</taxon>
        <taxon>Ecdysozoa</taxon>
        <taxon>Arthropoda</taxon>
        <taxon>Hexapoda</taxon>
        <taxon>Collembola</taxon>
        <taxon>Symphypleona</taxon>
        <taxon>Sminthuridae</taxon>
        <taxon>Allacma</taxon>
    </lineage>
</organism>
<dbReference type="EMBL" id="CAJVCH010115719">
    <property type="protein sequence ID" value="CAG7724962.1"/>
    <property type="molecule type" value="Genomic_DNA"/>
</dbReference>
<feature type="compositionally biased region" description="Low complexity" evidence="5">
    <location>
        <begin position="558"/>
        <end position="568"/>
    </location>
</feature>
<evidence type="ECO:0000256" key="5">
    <source>
        <dbReference type="SAM" id="MobiDB-lite"/>
    </source>
</evidence>
<dbReference type="PROSITE" id="PS00518">
    <property type="entry name" value="ZF_RING_1"/>
    <property type="match status" value="1"/>
</dbReference>
<dbReference type="PANTHER" id="PTHR44080">
    <property type="entry name" value="E3 UBIQUITIN-PROTEIN LIGASE COP1"/>
    <property type="match status" value="1"/>
</dbReference>
<keyword evidence="8" id="KW-1185">Reference proteome</keyword>
<feature type="domain" description="RING-type" evidence="6">
    <location>
        <begin position="79"/>
        <end position="119"/>
    </location>
</feature>
<dbReference type="InterPro" id="IPR001841">
    <property type="entry name" value="Znf_RING"/>
</dbReference>
<dbReference type="OrthoDB" id="6601771at2759"/>
<dbReference type="InterPro" id="IPR042755">
    <property type="entry name" value="COP1"/>
</dbReference>
<dbReference type="Pfam" id="PF13923">
    <property type="entry name" value="zf-C3HC4_2"/>
    <property type="match status" value="1"/>
</dbReference>
<reference evidence="7" key="1">
    <citation type="submission" date="2021-06" db="EMBL/GenBank/DDBJ databases">
        <authorList>
            <person name="Hodson N. C."/>
            <person name="Mongue J. A."/>
            <person name="Jaron S. K."/>
        </authorList>
    </citation>
    <scope>NUCLEOTIDE SEQUENCE</scope>
</reference>
<evidence type="ECO:0000256" key="3">
    <source>
        <dbReference type="ARBA" id="ARBA00022833"/>
    </source>
</evidence>
<feature type="region of interest" description="Disordered" evidence="5">
    <location>
        <begin position="219"/>
        <end position="238"/>
    </location>
</feature>
<feature type="compositionally biased region" description="Polar residues" evidence="5">
    <location>
        <begin position="449"/>
        <end position="464"/>
    </location>
</feature>
<feature type="compositionally biased region" description="Basic and acidic residues" evidence="5">
    <location>
        <begin position="14"/>
        <end position="23"/>
    </location>
</feature>
<gene>
    <name evidence="7" type="ORF">AFUS01_LOCUS13949</name>
</gene>